<evidence type="ECO:0000313" key="2">
    <source>
        <dbReference type="EMBL" id="JAD70382.1"/>
    </source>
</evidence>
<dbReference type="AlphaFoldDB" id="A0A0A9CFU0"/>
<organism evidence="2">
    <name type="scientific">Arundo donax</name>
    <name type="common">Giant reed</name>
    <name type="synonym">Donax arundinaceus</name>
    <dbReference type="NCBI Taxonomy" id="35708"/>
    <lineage>
        <taxon>Eukaryota</taxon>
        <taxon>Viridiplantae</taxon>
        <taxon>Streptophyta</taxon>
        <taxon>Embryophyta</taxon>
        <taxon>Tracheophyta</taxon>
        <taxon>Spermatophyta</taxon>
        <taxon>Magnoliopsida</taxon>
        <taxon>Liliopsida</taxon>
        <taxon>Poales</taxon>
        <taxon>Poaceae</taxon>
        <taxon>PACMAD clade</taxon>
        <taxon>Arundinoideae</taxon>
        <taxon>Arundineae</taxon>
        <taxon>Arundo</taxon>
    </lineage>
</organism>
<reference evidence="2" key="2">
    <citation type="journal article" date="2015" name="Data Brief">
        <title>Shoot transcriptome of the giant reed, Arundo donax.</title>
        <authorList>
            <person name="Barrero R.A."/>
            <person name="Guerrero F.D."/>
            <person name="Moolhuijzen P."/>
            <person name="Goolsby J.A."/>
            <person name="Tidwell J."/>
            <person name="Bellgard S.E."/>
            <person name="Bellgard M.I."/>
        </authorList>
    </citation>
    <scope>NUCLEOTIDE SEQUENCE</scope>
    <source>
        <tissue evidence="2">Shoot tissue taken approximately 20 cm above the soil surface</tissue>
    </source>
</reference>
<sequence>MAGPRVPITSTIARTSSTSTMAMTSSLALSLPHPSLLFGMMVVRTGAPPFFDASPHKEKELDGPATSPEEEDCDYPASPPSVTDDDMAHLGLSGTLTAAVSTTTTAPTTSPSGNRLLHRGSEPPPRPPPGLVVPGDHGPPHRG</sequence>
<name>A0A0A9CFU0_ARUDO</name>
<protein>
    <submittedName>
        <fullName evidence="2">Uncharacterized protein</fullName>
    </submittedName>
</protein>
<feature type="compositionally biased region" description="Pro residues" evidence="1">
    <location>
        <begin position="122"/>
        <end position="131"/>
    </location>
</feature>
<proteinExistence type="predicted"/>
<accession>A0A0A9CFU0</accession>
<feature type="region of interest" description="Disordered" evidence="1">
    <location>
        <begin position="47"/>
        <end position="143"/>
    </location>
</feature>
<feature type="compositionally biased region" description="Low complexity" evidence="1">
    <location>
        <begin position="92"/>
        <end position="113"/>
    </location>
</feature>
<evidence type="ECO:0000256" key="1">
    <source>
        <dbReference type="SAM" id="MobiDB-lite"/>
    </source>
</evidence>
<reference evidence="2" key="1">
    <citation type="submission" date="2014-09" db="EMBL/GenBank/DDBJ databases">
        <authorList>
            <person name="Magalhaes I.L.F."/>
            <person name="Oliveira U."/>
            <person name="Santos F.R."/>
            <person name="Vidigal T.H.D.A."/>
            <person name="Brescovit A.D."/>
            <person name="Santos A.J."/>
        </authorList>
    </citation>
    <scope>NUCLEOTIDE SEQUENCE</scope>
    <source>
        <tissue evidence="2">Shoot tissue taken approximately 20 cm above the soil surface</tissue>
    </source>
</reference>
<dbReference type="EMBL" id="GBRH01227513">
    <property type="protein sequence ID" value="JAD70382.1"/>
    <property type="molecule type" value="Transcribed_RNA"/>
</dbReference>